<accession>A0A6J4M887</accession>
<feature type="non-terminal residue" evidence="2">
    <location>
        <position position="1"/>
    </location>
</feature>
<proteinExistence type="predicted"/>
<organism evidence="2">
    <name type="scientific">uncultured Gemmatimonadota bacterium</name>
    <dbReference type="NCBI Taxonomy" id="203437"/>
    <lineage>
        <taxon>Bacteria</taxon>
        <taxon>Pseudomonadati</taxon>
        <taxon>Gemmatimonadota</taxon>
        <taxon>environmental samples</taxon>
    </lineage>
</organism>
<feature type="region of interest" description="Disordered" evidence="1">
    <location>
        <begin position="105"/>
        <end position="174"/>
    </location>
</feature>
<sequence length="174" mass="17565">EHLSPNHPVAHLLAAVRAAAAGAGRGGRRADRGPWRHGNAQRRRRAAADHAGGGRRAGNAGLYRRAGAGRGRAGHPGAAQDPRAAAALVLRGHAGGERRVRAALRRAGGHGDPFSPGRLRAAGGGRGAHHPAAAGRHRPVAGRGHLRRAALSRAADGRAAGAAGVDGLPPRPRG</sequence>
<feature type="region of interest" description="Disordered" evidence="1">
    <location>
        <begin position="19"/>
        <end position="83"/>
    </location>
</feature>
<dbReference type="AlphaFoldDB" id="A0A6J4M887"/>
<evidence type="ECO:0000313" key="2">
    <source>
        <dbReference type="EMBL" id="CAA9352614.1"/>
    </source>
</evidence>
<feature type="compositionally biased region" description="Basic residues" evidence="1">
    <location>
        <begin position="135"/>
        <end position="150"/>
    </location>
</feature>
<name>A0A6J4M887_9BACT</name>
<reference evidence="2" key="1">
    <citation type="submission" date="2020-02" db="EMBL/GenBank/DDBJ databases">
        <authorList>
            <person name="Meier V. D."/>
        </authorList>
    </citation>
    <scope>NUCLEOTIDE SEQUENCE</scope>
    <source>
        <strain evidence="2">AVDCRST_MAG89</strain>
    </source>
</reference>
<feature type="compositionally biased region" description="Low complexity" evidence="1">
    <location>
        <begin position="151"/>
        <end position="163"/>
    </location>
</feature>
<protein>
    <submittedName>
        <fullName evidence="2">Uncharacterized protein</fullName>
    </submittedName>
</protein>
<feature type="non-terminal residue" evidence="2">
    <location>
        <position position="174"/>
    </location>
</feature>
<gene>
    <name evidence="2" type="ORF">AVDCRST_MAG89-3218</name>
</gene>
<evidence type="ECO:0000256" key="1">
    <source>
        <dbReference type="SAM" id="MobiDB-lite"/>
    </source>
</evidence>
<dbReference type="EMBL" id="CADCTV010000668">
    <property type="protein sequence ID" value="CAA9352614.1"/>
    <property type="molecule type" value="Genomic_DNA"/>
</dbReference>
<feature type="compositionally biased region" description="Low complexity" evidence="1">
    <location>
        <begin position="57"/>
        <end position="66"/>
    </location>
</feature>